<dbReference type="PRINTS" id="PR00461">
    <property type="entry name" value="PLPEROXIDASE"/>
</dbReference>
<comment type="similarity">
    <text evidence="19">Belongs to the peroxidase family. Classical plant (class III) peroxidase subfamily.</text>
</comment>
<feature type="domain" description="Plant heme peroxidase family profile" evidence="20">
    <location>
        <begin position="27"/>
        <end position="328"/>
    </location>
</feature>
<evidence type="ECO:0000256" key="9">
    <source>
        <dbReference type="ARBA" id="ARBA00023002"/>
    </source>
</evidence>
<dbReference type="Proteomes" id="UP001159364">
    <property type="component" value="Linkage Group LG05"/>
</dbReference>
<evidence type="ECO:0000256" key="17">
    <source>
        <dbReference type="PIRSR" id="PIRSR600823-4"/>
    </source>
</evidence>
<feature type="binding site" evidence="16">
    <location>
        <position position="74"/>
    </location>
    <ligand>
        <name>Ca(2+)</name>
        <dbReference type="ChEBI" id="CHEBI:29108"/>
        <label>1</label>
    </ligand>
</feature>
<sequence length="328" mass="36755">MTSRHVIVSCFLFYVVCLGTVGCNGQWLRRGFYEFTCPGVERFVRDFTWSKVQYDPTLPAKLIRMHFHDCFVRGCDASLLIDRIGSTQAEKDAVPNLTVSGFEVIDELKAEIERVCPGIVSCADILSLAARDAASYQFRRPLWEVLTGRRDGRVSLASDAIQNIPSPFSNFTSLMQSFFRKGLNLDDLVALSGAHTIGVSRNCSNFAARLYNFTGRGDPDPSLDPLYAQFLRTICPNPINFPATEVEMDPESSLSFDTKYFTNLLQNRGLFQSDAALLSDGYSTAIVRRLQRPNVFFVEFARSMKKMSTIDVLTGNAGEIRKNCRVVN</sequence>
<proteinExistence type="inferred from homology"/>
<dbReference type="GO" id="GO:0046872">
    <property type="term" value="F:metal ion binding"/>
    <property type="evidence" value="ECO:0007669"/>
    <property type="project" value="UniProtKB-UniRule"/>
</dbReference>
<evidence type="ECO:0000256" key="15">
    <source>
        <dbReference type="PIRSR" id="PIRSR600823-2"/>
    </source>
</evidence>
<keyword evidence="10 16" id="KW-0408">Iron</keyword>
<dbReference type="GO" id="GO:0020037">
    <property type="term" value="F:heme binding"/>
    <property type="evidence" value="ECO:0007669"/>
    <property type="project" value="UniProtKB-UniRule"/>
</dbReference>
<evidence type="ECO:0000256" key="11">
    <source>
        <dbReference type="ARBA" id="ARBA00023157"/>
    </source>
</evidence>
<evidence type="ECO:0000256" key="6">
    <source>
        <dbReference type="ARBA" id="ARBA00022559"/>
    </source>
</evidence>
<evidence type="ECO:0000256" key="3">
    <source>
        <dbReference type="ARBA" id="ARBA00006873"/>
    </source>
</evidence>
<evidence type="ECO:0000256" key="19">
    <source>
        <dbReference type="RuleBase" id="RU362060"/>
    </source>
</evidence>
<organism evidence="21 22">
    <name type="scientific">Erythroxylum novogranatense</name>
    <dbReference type="NCBI Taxonomy" id="1862640"/>
    <lineage>
        <taxon>Eukaryota</taxon>
        <taxon>Viridiplantae</taxon>
        <taxon>Streptophyta</taxon>
        <taxon>Embryophyta</taxon>
        <taxon>Tracheophyta</taxon>
        <taxon>Spermatophyta</taxon>
        <taxon>Magnoliopsida</taxon>
        <taxon>eudicotyledons</taxon>
        <taxon>Gunneridae</taxon>
        <taxon>Pentapetalae</taxon>
        <taxon>rosids</taxon>
        <taxon>fabids</taxon>
        <taxon>Malpighiales</taxon>
        <taxon>Erythroxylaceae</taxon>
        <taxon>Erythroxylum</taxon>
    </lineage>
</organism>
<keyword evidence="9 19" id="KW-0560">Oxidoreductase</keyword>
<keyword evidence="11 18" id="KW-1015">Disulfide bond</keyword>
<feature type="disulfide bond" evidence="18">
    <location>
        <begin position="203"/>
        <end position="235"/>
    </location>
</feature>
<dbReference type="EC" id="1.11.1.7" evidence="4 19"/>
<feature type="chain" id="PRO_5043109266" description="Peroxidase" evidence="19">
    <location>
        <begin position="26"/>
        <end position="328"/>
    </location>
</feature>
<evidence type="ECO:0000256" key="16">
    <source>
        <dbReference type="PIRSR" id="PIRSR600823-3"/>
    </source>
</evidence>
<comment type="catalytic activity">
    <reaction evidence="1 19">
        <text>2 a phenolic donor + H2O2 = 2 a phenolic radical donor + 2 H2O</text>
        <dbReference type="Rhea" id="RHEA:56136"/>
        <dbReference type="ChEBI" id="CHEBI:15377"/>
        <dbReference type="ChEBI" id="CHEBI:16240"/>
        <dbReference type="ChEBI" id="CHEBI:139520"/>
        <dbReference type="ChEBI" id="CHEBI:139521"/>
        <dbReference type="EC" id="1.11.1.7"/>
    </reaction>
</comment>
<comment type="similarity">
    <text evidence="3">Belongs to the peroxidase family. Ascorbate peroxidase subfamily.</text>
</comment>
<feature type="signal peptide" evidence="19">
    <location>
        <begin position="1"/>
        <end position="25"/>
    </location>
</feature>
<dbReference type="Gene3D" id="1.10.420.10">
    <property type="entry name" value="Peroxidase, domain 2"/>
    <property type="match status" value="1"/>
</dbReference>
<dbReference type="CDD" id="cd00693">
    <property type="entry name" value="secretory_peroxidase"/>
    <property type="match status" value="1"/>
</dbReference>
<keyword evidence="22" id="KW-1185">Reference proteome</keyword>
<keyword evidence="19" id="KW-0732">Signal</keyword>
<feature type="binding site" evidence="16">
    <location>
        <position position="69"/>
    </location>
    <ligand>
        <name>Ca(2+)</name>
        <dbReference type="ChEBI" id="CHEBI:29108"/>
        <label>1</label>
    </ligand>
</feature>
<dbReference type="PRINTS" id="PR00458">
    <property type="entry name" value="PEROXIDASE"/>
</dbReference>
<dbReference type="PANTHER" id="PTHR31235">
    <property type="entry name" value="PEROXIDASE 25-RELATED"/>
    <property type="match status" value="1"/>
</dbReference>
<feature type="active site" description="Proton acceptor" evidence="14">
    <location>
        <position position="68"/>
    </location>
</feature>
<dbReference type="InterPro" id="IPR033905">
    <property type="entry name" value="Secretory_peroxidase"/>
</dbReference>
<feature type="binding site" evidence="16">
    <location>
        <position position="257"/>
    </location>
    <ligand>
        <name>Ca(2+)</name>
        <dbReference type="ChEBI" id="CHEBI:29108"/>
        <label>2</label>
    </ligand>
</feature>
<comment type="subcellular location">
    <subcellularLocation>
        <location evidence="19">Secreted</location>
    </subcellularLocation>
</comment>
<feature type="disulfide bond" evidence="18">
    <location>
        <begin position="70"/>
        <end position="75"/>
    </location>
</feature>
<comment type="caution">
    <text evidence="21">The sequence shown here is derived from an EMBL/GenBank/DDBJ whole genome shotgun (WGS) entry which is preliminary data.</text>
</comment>
<feature type="binding site" evidence="16">
    <location>
        <position position="90"/>
    </location>
    <ligand>
        <name>Ca(2+)</name>
        <dbReference type="ChEBI" id="CHEBI:29108"/>
        <label>1</label>
    </ligand>
</feature>
<dbReference type="FunFam" id="1.10.420.10:FF:000008">
    <property type="entry name" value="Peroxidase"/>
    <property type="match status" value="1"/>
</dbReference>
<accession>A0AAV8TJX1</accession>
<evidence type="ECO:0000256" key="12">
    <source>
        <dbReference type="ARBA" id="ARBA00023180"/>
    </source>
</evidence>
<evidence type="ECO:0000256" key="2">
    <source>
        <dbReference type="ARBA" id="ARBA00002322"/>
    </source>
</evidence>
<reference evidence="21 22" key="1">
    <citation type="submission" date="2021-09" db="EMBL/GenBank/DDBJ databases">
        <title>Genomic insights and catalytic innovation underlie evolution of tropane alkaloids biosynthesis.</title>
        <authorList>
            <person name="Wang Y.-J."/>
            <person name="Tian T."/>
            <person name="Huang J.-P."/>
            <person name="Huang S.-X."/>
        </authorList>
    </citation>
    <scope>NUCLEOTIDE SEQUENCE [LARGE SCALE GENOMIC DNA]</scope>
    <source>
        <strain evidence="21">KIB-2018</strain>
        <tissue evidence="21">Leaf</tissue>
    </source>
</reference>
<dbReference type="FunFam" id="1.10.520.10:FF:000008">
    <property type="entry name" value="Peroxidase"/>
    <property type="match status" value="1"/>
</dbReference>
<feature type="site" description="Transition state stabilizer" evidence="17">
    <location>
        <position position="64"/>
    </location>
</feature>
<dbReference type="GO" id="GO:0005576">
    <property type="term" value="C:extracellular region"/>
    <property type="evidence" value="ECO:0007669"/>
    <property type="project" value="UniProtKB-SubCell"/>
</dbReference>
<feature type="binding site" evidence="15">
    <location>
        <position position="165"/>
    </location>
    <ligand>
        <name>substrate</name>
    </ligand>
</feature>
<feature type="binding site" evidence="16">
    <location>
        <position position="78"/>
    </location>
    <ligand>
        <name>Ca(2+)</name>
        <dbReference type="ChEBI" id="CHEBI:29108"/>
        <label>1</label>
    </ligand>
</feature>
<feature type="disulfide bond" evidence="18">
    <location>
        <begin position="122"/>
        <end position="324"/>
    </location>
</feature>
<evidence type="ECO:0000256" key="1">
    <source>
        <dbReference type="ARBA" id="ARBA00000189"/>
    </source>
</evidence>
<dbReference type="EMBL" id="JAIWQS010000005">
    <property type="protein sequence ID" value="KAJ8766414.1"/>
    <property type="molecule type" value="Genomic_DNA"/>
</dbReference>
<evidence type="ECO:0000256" key="5">
    <source>
        <dbReference type="ARBA" id="ARBA00022525"/>
    </source>
</evidence>
<dbReference type="AlphaFoldDB" id="A0AAV8TJX1"/>
<protein>
    <recommendedName>
        <fullName evidence="4 19">Peroxidase</fullName>
        <ecNumber evidence="4 19">1.11.1.7</ecNumber>
    </recommendedName>
</protein>
<evidence type="ECO:0000313" key="21">
    <source>
        <dbReference type="EMBL" id="KAJ8766414.1"/>
    </source>
</evidence>
<dbReference type="Pfam" id="PF00141">
    <property type="entry name" value="peroxidase"/>
    <property type="match status" value="1"/>
</dbReference>
<dbReference type="GO" id="GO:0042744">
    <property type="term" value="P:hydrogen peroxide catabolic process"/>
    <property type="evidence" value="ECO:0007669"/>
    <property type="project" value="UniProtKB-KW"/>
</dbReference>
<feature type="binding site" evidence="16">
    <location>
        <position position="249"/>
    </location>
    <ligand>
        <name>Ca(2+)</name>
        <dbReference type="ChEBI" id="CHEBI:29108"/>
        <label>2</label>
    </ligand>
</feature>
<dbReference type="PROSITE" id="PS00435">
    <property type="entry name" value="PEROXIDASE_1"/>
    <property type="match status" value="1"/>
</dbReference>
<dbReference type="Gene3D" id="1.10.520.10">
    <property type="match status" value="1"/>
</dbReference>
<evidence type="ECO:0000313" key="22">
    <source>
        <dbReference type="Proteomes" id="UP001159364"/>
    </source>
</evidence>
<gene>
    <name evidence="21" type="ORF">K2173_022473</name>
</gene>
<evidence type="ECO:0000259" key="20">
    <source>
        <dbReference type="PROSITE" id="PS50873"/>
    </source>
</evidence>
<dbReference type="GO" id="GO:0140825">
    <property type="term" value="F:lactoperoxidase activity"/>
    <property type="evidence" value="ECO:0007669"/>
    <property type="project" value="UniProtKB-EC"/>
</dbReference>
<comment type="cofactor">
    <cofactor evidence="16 19">
        <name>heme b</name>
        <dbReference type="ChEBI" id="CHEBI:60344"/>
    </cofactor>
    <text evidence="16 19">Binds 1 heme b (iron(II)-protoporphyrin IX) group per subunit.</text>
</comment>
<keyword evidence="13 19" id="KW-0376">Hydrogen peroxide</keyword>
<dbReference type="GO" id="GO:0006979">
    <property type="term" value="P:response to oxidative stress"/>
    <property type="evidence" value="ECO:0007669"/>
    <property type="project" value="UniProtKB-UniRule"/>
</dbReference>
<feature type="disulfide bond" evidence="18">
    <location>
        <begin position="37"/>
        <end position="116"/>
    </location>
</feature>
<dbReference type="InterPro" id="IPR002016">
    <property type="entry name" value="Haem_peroxidase"/>
</dbReference>
<feature type="binding site" evidence="16">
    <location>
        <position position="76"/>
    </location>
    <ligand>
        <name>Ca(2+)</name>
        <dbReference type="ChEBI" id="CHEBI:29108"/>
        <label>1</label>
    </ligand>
</feature>
<dbReference type="InterPro" id="IPR019793">
    <property type="entry name" value="Peroxidases_heam-ligand_BS"/>
</dbReference>
<evidence type="ECO:0000256" key="14">
    <source>
        <dbReference type="PIRSR" id="PIRSR600823-1"/>
    </source>
</evidence>
<keyword evidence="6 19" id="KW-0575">Peroxidase</keyword>
<feature type="binding site" evidence="16">
    <location>
        <position position="196"/>
    </location>
    <ligand>
        <name>Ca(2+)</name>
        <dbReference type="ChEBI" id="CHEBI:29108"/>
        <label>2</label>
    </ligand>
</feature>
<name>A0AAV8TJX1_9ROSI</name>
<dbReference type="InterPro" id="IPR000823">
    <property type="entry name" value="Peroxidase_pln"/>
</dbReference>
<dbReference type="PROSITE" id="PS51257">
    <property type="entry name" value="PROKAR_LIPOPROTEIN"/>
    <property type="match status" value="1"/>
</dbReference>
<dbReference type="PROSITE" id="PS50873">
    <property type="entry name" value="PEROXIDASE_4"/>
    <property type="match status" value="1"/>
</dbReference>
<dbReference type="SUPFAM" id="SSF48113">
    <property type="entry name" value="Heme-dependent peroxidases"/>
    <property type="match status" value="1"/>
</dbReference>
<feature type="binding site" evidence="16">
    <location>
        <position position="72"/>
    </location>
    <ligand>
        <name>Ca(2+)</name>
        <dbReference type="ChEBI" id="CHEBI:29108"/>
        <label>1</label>
    </ligand>
</feature>
<evidence type="ECO:0000256" key="4">
    <source>
        <dbReference type="ARBA" id="ARBA00012313"/>
    </source>
</evidence>
<evidence type="ECO:0000256" key="18">
    <source>
        <dbReference type="PIRSR" id="PIRSR600823-5"/>
    </source>
</evidence>
<keyword evidence="7 19" id="KW-0349">Heme</keyword>
<evidence type="ECO:0000256" key="8">
    <source>
        <dbReference type="ARBA" id="ARBA00022723"/>
    </source>
</evidence>
<dbReference type="InterPro" id="IPR010255">
    <property type="entry name" value="Haem_peroxidase_sf"/>
</dbReference>
<keyword evidence="12" id="KW-0325">Glycoprotein</keyword>
<keyword evidence="16 19" id="KW-0106">Calcium</keyword>
<evidence type="ECO:0000256" key="10">
    <source>
        <dbReference type="ARBA" id="ARBA00023004"/>
    </source>
</evidence>
<evidence type="ECO:0000256" key="13">
    <source>
        <dbReference type="ARBA" id="ARBA00023324"/>
    </source>
</evidence>
<comment type="function">
    <text evidence="2">Removal of H(2)O(2), oxidation of toxic reductants, biosynthesis and degradation of lignin, suberization, auxin catabolism, response to environmental stresses such as wounding, pathogen attack and oxidative stress. These functions might be dependent on each isozyme/isoform in each plant tissue.</text>
</comment>
<keyword evidence="5 19" id="KW-0964">Secreted</keyword>
<feature type="binding site" description="axial binding residue" evidence="16">
    <location>
        <position position="195"/>
    </location>
    <ligand>
        <name>heme b</name>
        <dbReference type="ChEBI" id="CHEBI:60344"/>
    </ligand>
    <ligandPart>
        <name>Fe</name>
        <dbReference type="ChEBI" id="CHEBI:18248"/>
    </ligandPart>
</feature>
<evidence type="ECO:0000256" key="7">
    <source>
        <dbReference type="ARBA" id="ARBA00022617"/>
    </source>
</evidence>
<keyword evidence="8 16" id="KW-0479">Metal-binding</keyword>
<comment type="cofactor">
    <cofactor evidence="16 19">
        <name>Ca(2+)</name>
        <dbReference type="ChEBI" id="CHEBI:29108"/>
    </cofactor>
    <text evidence="16 19">Binds 2 calcium ions per subunit.</text>
</comment>